<feature type="chain" id="PRO_5007564706" description="Lipoprotein" evidence="1">
    <location>
        <begin position="24"/>
        <end position="98"/>
    </location>
</feature>
<evidence type="ECO:0008006" key="4">
    <source>
        <dbReference type="Google" id="ProtNLM"/>
    </source>
</evidence>
<dbReference type="AlphaFoldDB" id="A0A150MHC3"/>
<evidence type="ECO:0000313" key="3">
    <source>
        <dbReference type="Proteomes" id="UP000075324"/>
    </source>
</evidence>
<dbReference type="EMBL" id="LQYW01000164">
    <property type="protein sequence ID" value="KYD23930.1"/>
    <property type="molecule type" value="Genomic_DNA"/>
</dbReference>
<protein>
    <recommendedName>
        <fullName evidence="4">Lipoprotein</fullName>
    </recommendedName>
</protein>
<evidence type="ECO:0000256" key="1">
    <source>
        <dbReference type="SAM" id="SignalP"/>
    </source>
</evidence>
<gene>
    <name evidence="2" type="ORF">B4110_3835</name>
</gene>
<name>A0A150MHC3_9BACL</name>
<comment type="caution">
    <text evidence="2">The sequence shown here is derived from an EMBL/GenBank/DDBJ whole genome shotgun (WGS) entry which is preliminary data.</text>
</comment>
<proteinExistence type="predicted"/>
<evidence type="ECO:0000313" key="2">
    <source>
        <dbReference type="EMBL" id="KYD23930.1"/>
    </source>
</evidence>
<dbReference type="PATRIC" id="fig|153151.4.peg.1567"/>
<dbReference type="PROSITE" id="PS51257">
    <property type="entry name" value="PROKAR_LIPOPROTEIN"/>
    <property type="match status" value="1"/>
</dbReference>
<dbReference type="RefSeq" id="WP_062679010.1">
    <property type="nucleotide sequence ID" value="NZ_LQYW01000164.1"/>
</dbReference>
<sequence length="98" mass="11373">MKKLIFVPFILMASIVLFGCRHSAEVQDHEQMEKKSTVKREQLEQKFIIRDSVNDLLPPEAKNIQTMPTQKEPQQIPNANLNTPIVITKMPYSEKKRP</sequence>
<organism evidence="2 3">
    <name type="scientific">Parageobacillus toebii</name>
    <dbReference type="NCBI Taxonomy" id="153151"/>
    <lineage>
        <taxon>Bacteria</taxon>
        <taxon>Bacillati</taxon>
        <taxon>Bacillota</taxon>
        <taxon>Bacilli</taxon>
        <taxon>Bacillales</taxon>
        <taxon>Anoxybacillaceae</taxon>
        <taxon>Parageobacillus</taxon>
    </lineage>
</organism>
<accession>A0A150MHC3</accession>
<keyword evidence="1" id="KW-0732">Signal</keyword>
<reference evidence="2 3" key="1">
    <citation type="submission" date="2016-01" db="EMBL/GenBank/DDBJ databases">
        <title>Draft Genome Sequences of Seven Thermophilic Sporeformers Isolated from Foods.</title>
        <authorList>
            <person name="Berendsen E.M."/>
            <person name="Wells-Bennik M.H."/>
            <person name="Krawcyk A.O."/>
            <person name="De Jong A."/>
            <person name="Holsappel S."/>
            <person name="Eijlander R.T."/>
            <person name="Kuipers O.P."/>
        </authorList>
    </citation>
    <scope>NUCLEOTIDE SEQUENCE [LARGE SCALE GENOMIC DNA]</scope>
    <source>
        <strain evidence="2 3">B4110</strain>
    </source>
</reference>
<dbReference type="Proteomes" id="UP000075324">
    <property type="component" value="Unassembled WGS sequence"/>
</dbReference>
<feature type="signal peptide" evidence="1">
    <location>
        <begin position="1"/>
        <end position="23"/>
    </location>
</feature>